<gene>
    <name evidence="1" type="ORF">C7476_12317</name>
</gene>
<evidence type="ECO:0000313" key="1">
    <source>
        <dbReference type="EMBL" id="RCW78588.1"/>
    </source>
</evidence>
<dbReference type="EMBL" id="QPJM01000023">
    <property type="protein sequence ID" value="RCW78588.1"/>
    <property type="molecule type" value="Genomic_DNA"/>
</dbReference>
<proteinExistence type="predicted"/>
<dbReference type="Proteomes" id="UP000253324">
    <property type="component" value="Unassembled WGS sequence"/>
</dbReference>
<name>A0A368YGL4_9HYPH</name>
<reference evidence="1 2" key="1">
    <citation type="submission" date="2018-07" db="EMBL/GenBank/DDBJ databases">
        <title>Genomic Encyclopedia of Type Strains, Phase III (KMG-III): the genomes of soil and plant-associated and newly described type strains.</title>
        <authorList>
            <person name="Whitman W."/>
        </authorList>
    </citation>
    <scope>NUCLEOTIDE SEQUENCE [LARGE SCALE GENOMIC DNA]</scope>
    <source>
        <strain evidence="1 2">31-25a</strain>
    </source>
</reference>
<comment type="caution">
    <text evidence="1">The sequence shown here is derived from an EMBL/GenBank/DDBJ whole genome shotgun (WGS) entry which is preliminary data.</text>
</comment>
<dbReference type="AlphaFoldDB" id="A0A368YGL4"/>
<organism evidence="1 2">
    <name type="scientific">Phyllobacterium bourgognense</name>
    <dbReference type="NCBI Taxonomy" id="314236"/>
    <lineage>
        <taxon>Bacteria</taxon>
        <taxon>Pseudomonadati</taxon>
        <taxon>Pseudomonadota</taxon>
        <taxon>Alphaproteobacteria</taxon>
        <taxon>Hyphomicrobiales</taxon>
        <taxon>Phyllobacteriaceae</taxon>
        <taxon>Phyllobacterium</taxon>
    </lineage>
</organism>
<accession>A0A368YGL4</accession>
<keyword evidence="2" id="KW-1185">Reference proteome</keyword>
<sequence length="71" mass="7361">MGAPEAATLTSLIPAISSGRDGFQRTTNAVCIAAKGAPAPASPTGYKTIEVEGKMVRGRFLEPGEKLTQDQ</sequence>
<evidence type="ECO:0000313" key="2">
    <source>
        <dbReference type="Proteomes" id="UP000253324"/>
    </source>
</evidence>
<protein>
    <submittedName>
        <fullName evidence="1">Uncharacterized protein</fullName>
    </submittedName>
</protein>